<dbReference type="Gene3D" id="2.30.33.40">
    <property type="entry name" value="GroES chaperonin"/>
    <property type="match status" value="1"/>
</dbReference>
<dbReference type="InterPro" id="IPR011032">
    <property type="entry name" value="GroES-like_sf"/>
</dbReference>
<dbReference type="GO" id="GO:0005524">
    <property type="term" value="F:ATP binding"/>
    <property type="evidence" value="ECO:0007669"/>
    <property type="project" value="InterPro"/>
</dbReference>
<accession>A0A670JSU2</accession>
<feature type="signal peptide" evidence="3">
    <location>
        <begin position="1"/>
        <end position="17"/>
    </location>
</feature>
<dbReference type="SUPFAM" id="SSF50129">
    <property type="entry name" value="GroES-like"/>
    <property type="match status" value="1"/>
</dbReference>
<keyword evidence="2" id="KW-0143">Chaperone</keyword>
<dbReference type="Pfam" id="PF00166">
    <property type="entry name" value="Cpn10"/>
    <property type="match status" value="1"/>
</dbReference>
<keyword evidence="5" id="KW-1185">Reference proteome</keyword>
<feature type="chain" id="PRO_5025465938" description="10 kDa heat shock protein, mitochondrial" evidence="3">
    <location>
        <begin position="18"/>
        <end position="95"/>
    </location>
</feature>
<dbReference type="Proteomes" id="UP000472272">
    <property type="component" value="Chromosome 15"/>
</dbReference>
<dbReference type="GO" id="GO:0046872">
    <property type="term" value="F:metal ion binding"/>
    <property type="evidence" value="ECO:0007669"/>
    <property type="project" value="TreeGrafter"/>
</dbReference>
<dbReference type="GO" id="GO:0051087">
    <property type="term" value="F:protein-folding chaperone binding"/>
    <property type="evidence" value="ECO:0007669"/>
    <property type="project" value="TreeGrafter"/>
</dbReference>
<name>A0A670JSU2_PODMU</name>
<evidence type="ECO:0000313" key="5">
    <source>
        <dbReference type="Proteomes" id="UP000472272"/>
    </source>
</evidence>
<dbReference type="PANTHER" id="PTHR10772:SF0">
    <property type="entry name" value="10 KDA HEAT SHOCK PROTEIN, MITOCHONDRIAL"/>
    <property type="match status" value="1"/>
</dbReference>
<comment type="similarity">
    <text evidence="1">Belongs to the GroES chaperonin family.</text>
</comment>
<sequence length="95" mass="10260">MPGKHLEFSLLFGRVLAESCAPKTVTKGSIMTSEKSQGEVQQATILATGSKGKDGGPCPLSVKAVLPEYVGTKAVHDDKDYFIFRDGDKLEKCRD</sequence>
<dbReference type="GO" id="GO:0051082">
    <property type="term" value="F:unfolded protein binding"/>
    <property type="evidence" value="ECO:0007669"/>
    <property type="project" value="TreeGrafter"/>
</dbReference>
<evidence type="ECO:0008006" key="6">
    <source>
        <dbReference type="Google" id="ProtNLM"/>
    </source>
</evidence>
<proteinExistence type="inferred from homology"/>
<dbReference type="GeneTree" id="ENSGT00960000187491"/>
<evidence type="ECO:0000256" key="2">
    <source>
        <dbReference type="ARBA" id="ARBA00023186"/>
    </source>
</evidence>
<dbReference type="InterPro" id="IPR020818">
    <property type="entry name" value="Chaperonin_GroES"/>
</dbReference>
<dbReference type="GO" id="GO:0044183">
    <property type="term" value="F:protein folding chaperone"/>
    <property type="evidence" value="ECO:0007669"/>
    <property type="project" value="InterPro"/>
</dbReference>
<evidence type="ECO:0000256" key="1">
    <source>
        <dbReference type="ARBA" id="ARBA00006975"/>
    </source>
</evidence>
<organism evidence="4 5">
    <name type="scientific">Podarcis muralis</name>
    <name type="common">Wall lizard</name>
    <name type="synonym">Lacerta muralis</name>
    <dbReference type="NCBI Taxonomy" id="64176"/>
    <lineage>
        <taxon>Eukaryota</taxon>
        <taxon>Metazoa</taxon>
        <taxon>Chordata</taxon>
        <taxon>Craniata</taxon>
        <taxon>Vertebrata</taxon>
        <taxon>Euteleostomi</taxon>
        <taxon>Lepidosauria</taxon>
        <taxon>Squamata</taxon>
        <taxon>Bifurcata</taxon>
        <taxon>Unidentata</taxon>
        <taxon>Episquamata</taxon>
        <taxon>Laterata</taxon>
        <taxon>Lacertibaenia</taxon>
        <taxon>Lacertidae</taxon>
        <taxon>Podarcis</taxon>
    </lineage>
</organism>
<protein>
    <recommendedName>
        <fullName evidence="6">10 kDa heat shock protein, mitochondrial</fullName>
    </recommendedName>
</protein>
<dbReference type="GO" id="GO:0005759">
    <property type="term" value="C:mitochondrial matrix"/>
    <property type="evidence" value="ECO:0007669"/>
    <property type="project" value="TreeGrafter"/>
</dbReference>
<reference evidence="4 5" key="1">
    <citation type="journal article" date="2019" name="Proc. Natl. Acad. Sci. U.S.A.">
        <title>Regulatory changes in pterin and carotenoid genes underlie balanced color polymorphisms in the wall lizard.</title>
        <authorList>
            <person name="Andrade P."/>
            <person name="Pinho C."/>
            <person name="Perez I de Lanuza G."/>
            <person name="Afonso S."/>
            <person name="Brejcha J."/>
            <person name="Rubin C.J."/>
            <person name="Wallerman O."/>
            <person name="Pereira P."/>
            <person name="Sabatino S.J."/>
            <person name="Bellati A."/>
            <person name="Pellitteri-Rosa D."/>
            <person name="Bosakova Z."/>
            <person name="Bunikis I."/>
            <person name="Carretero M.A."/>
            <person name="Feiner N."/>
            <person name="Marsik P."/>
            <person name="Pauperio F."/>
            <person name="Salvi D."/>
            <person name="Soler L."/>
            <person name="While G.M."/>
            <person name="Uller T."/>
            <person name="Font E."/>
            <person name="Andersson L."/>
            <person name="Carneiro M."/>
        </authorList>
    </citation>
    <scope>NUCLEOTIDE SEQUENCE</scope>
</reference>
<dbReference type="SMART" id="SM00883">
    <property type="entry name" value="Cpn10"/>
    <property type="match status" value="1"/>
</dbReference>
<dbReference type="PANTHER" id="PTHR10772">
    <property type="entry name" value="10 KDA HEAT SHOCK PROTEIN"/>
    <property type="match status" value="1"/>
</dbReference>
<reference evidence="4" key="2">
    <citation type="submission" date="2025-08" db="UniProtKB">
        <authorList>
            <consortium name="Ensembl"/>
        </authorList>
    </citation>
    <scope>IDENTIFICATION</scope>
</reference>
<dbReference type="CDD" id="cd00320">
    <property type="entry name" value="cpn10"/>
    <property type="match status" value="1"/>
</dbReference>
<keyword evidence="3" id="KW-0732">Signal</keyword>
<dbReference type="AlphaFoldDB" id="A0A670JSU2"/>
<dbReference type="Ensembl" id="ENSPMRT00000029166.1">
    <property type="protein sequence ID" value="ENSPMRP00000027501.1"/>
    <property type="gene ID" value="ENSPMRG00000017737.1"/>
</dbReference>
<evidence type="ECO:0000256" key="3">
    <source>
        <dbReference type="SAM" id="SignalP"/>
    </source>
</evidence>
<evidence type="ECO:0000313" key="4">
    <source>
        <dbReference type="Ensembl" id="ENSPMRP00000027501.1"/>
    </source>
</evidence>
<dbReference type="InterPro" id="IPR037124">
    <property type="entry name" value="Chaperonin_GroES_sf"/>
</dbReference>
<reference evidence="4" key="3">
    <citation type="submission" date="2025-09" db="UniProtKB">
        <authorList>
            <consortium name="Ensembl"/>
        </authorList>
    </citation>
    <scope>IDENTIFICATION</scope>
</reference>